<proteinExistence type="predicted"/>
<evidence type="ECO:0000313" key="3">
    <source>
        <dbReference type="Proteomes" id="UP000035963"/>
    </source>
</evidence>
<gene>
    <name evidence="2" type="ORF">EOS_18585</name>
</gene>
<sequence>MRILVAVLLSLVSTLAIAGYDLHITRKAFWADETGSKITFAEWQAYVHSDKQVARDPENGEQDFLVSIPGQSFPLWFNASLGELYTKNPTDRAIRKLRDIARSLKAQVQGDDGELYPTQP</sequence>
<reference evidence="2 3" key="1">
    <citation type="journal article" date="2015" name="Genome Announc.">
        <title>Draft Genome Sequence of Burkholderia sp. Strain PML1(12), an Ectomycorrhizosphere-Inhabiting Bacterium with Effective Mineral-Weathering Ability.</title>
        <authorList>
            <person name="Uroz S."/>
            <person name="Oger P."/>
        </authorList>
    </citation>
    <scope>NUCLEOTIDE SEQUENCE [LARGE SCALE GENOMIC DNA]</scope>
    <source>
        <strain evidence="3">PML1(12)</strain>
    </source>
</reference>
<dbReference type="EMBL" id="AEJF01000116">
    <property type="protein sequence ID" value="KLU24814.1"/>
    <property type="molecule type" value="Genomic_DNA"/>
</dbReference>
<keyword evidence="1" id="KW-0732">Signal</keyword>
<dbReference type="OrthoDB" id="981250at2"/>
<protein>
    <submittedName>
        <fullName evidence="2">Uncharacterized protein</fullName>
    </submittedName>
</protein>
<dbReference type="AlphaFoldDB" id="A0A0J1CW52"/>
<accession>A0A0J1CW52</accession>
<name>A0A0J1CW52_9BURK</name>
<dbReference type="RefSeq" id="WP_047848122.1">
    <property type="nucleotide sequence ID" value="NZ_AEJF01000116.1"/>
</dbReference>
<organism evidence="2 3">
    <name type="scientific">Caballeronia mineralivorans PML1(12)</name>
    <dbReference type="NCBI Taxonomy" id="908627"/>
    <lineage>
        <taxon>Bacteria</taxon>
        <taxon>Pseudomonadati</taxon>
        <taxon>Pseudomonadota</taxon>
        <taxon>Betaproteobacteria</taxon>
        <taxon>Burkholderiales</taxon>
        <taxon>Burkholderiaceae</taxon>
        <taxon>Caballeronia</taxon>
    </lineage>
</organism>
<dbReference type="Proteomes" id="UP000035963">
    <property type="component" value="Unassembled WGS sequence"/>
</dbReference>
<feature type="signal peptide" evidence="1">
    <location>
        <begin position="1"/>
        <end position="18"/>
    </location>
</feature>
<comment type="caution">
    <text evidence="2">The sequence shown here is derived from an EMBL/GenBank/DDBJ whole genome shotgun (WGS) entry which is preliminary data.</text>
</comment>
<evidence type="ECO:0000256" key="1">
    <source>
        <dbReference type="SAM" id="SignalP"/>
    </source>
</evidence>
<dbReference type="PATRIC" id="fig|908627.4.peg.4157"/>
<evidence type="ECO:0000313" key="2">
    <source>
        <dbReference type="EMBL" id="KLU24814.1"/>
    </source>
</evidence>
<feature type="chain" id="PRO_5005249374" evidence="1">
    <location>
        <begin position="19"/>
        <end position="120"/>
    </location>
</feature>
<keyword evidence="3" id="KW-1185">Reference proteome</keyword>